<dbReference type="EMBL" id="BAABJI010000002">
    <property type="protein sequence ID" value="GAA4917826.1"/>
    <property type="molecule type" value="Genomic_DNA"/>
</dbReference>
<comment type="caution">
    <text evidence="2">The sequence shown here is derived from an EMBL/GenBank/DDBJ whole genome shotgun (WGS) entry which is preliminary data.</text>
</comment>
<dbReference type="SUPFAM" id="SSF54427">
    <property type="entry name" value="NTF2-like"/>
    <property type="match status" value="1"/>
</dbReference>
<dbReference type="Pfam" id="PF12680">
    <property type="entry name" value="SnoaL_2"/>
    <property type="match status" value="1"/>
</dbReference>
<dbReference type="Proteomes" id="UP001501436">
    <property type="component" value="Unassembled WGS sequence"/>
</dbReference>
<feature type="domain" description="SnoaL-like" evidence="1">
    <location>
        <begin position="16"/>
        <end position="106"/>
    </location>
</feature>
<dbReference type="InterPro" id="IPR032710">
    <property type="entry name" value="NTF2-like_dom_sf"/>
</dbReference>
<dbReference type="RefSeq" id="WP_345331233.1">
    <property type="nucleotide sequence ID" value="NZ_BAABJI010000002.1"/>
</dbReference>
<evidence type="ECO:0000313" key="2">
    <source>
        <dbReference type="EMBL" id="GAA4917826.1"/>
    </source>
</evidence>
<proteinExistence type="predicted"/>
<organism evidence="2 3">
    <name type="scientific">Mucilaginibacter defluvii</name>
    <dbReference type="NCBI Taxonomy" id="1196019"/>
    <lineage>
        <taxon>Bacteria</taxon>
        <taxon>Pseudomonadati</taxon>
        <taxon>Bacteroidota</taxon>
        <taxon>Sphingobacteriia</taxon>
        <taxon>Sphingobacteriales</taxon>
        <taxon>Sphingobacteriaceae</taxon>
        <taxon>Mucilaginibacter</taxon>
    </lineage>
</organism>
<keyword evidence="3" id="KW-1185">Reference proteome</keyword>
<gene>
    <name evidence="2" type="ORF">GCM10023313_21820</name>
</gene>
<accession>A0ABP9FVT2</accession>
<name>A0ABP9FVT2_9SPHI</name>
<evidence type="ECO:0000313" key="3">
    <source>
        <dbReference type="Proteomes" id="UP001501436"/>
    </source>
</evidence>
<dbReference type="InterPro" id="IPR037401">
    <property type="entry name" value="SnoaL-like"/>
</dbReference>
<evidence type="ECO:0000259" key="1">
    <source>
        <dbReference type="Pfam" id="PF12680"/>
    </source>
</evidence>
<reference evidence="3" key="1">
    <citation type="journal article" date="2019" name="Int. J. Syst. Evol. Microbiol.">
        <title>The Global Catalogue of Microorganisms (GCM) 10K type strain sequencing project: providing services to taxonomists for standard genome sequencing and annotation.</title>
        <authorList>
            <consortium name="The Broad Institute Genomics Platform"/>
            <consortium name="The Broad Institute Genome Sequencing Center for Infectious Disease"/>
            <person name="Wu L."/>
            <person name="Ma J."/>
        </authorList>
    </citation>
    <scope>NUCLEOTIDE SEQUENCE [LARGE SCALE GENOMIC DNA]</scope>
    <source>
        <strain evidence="3">JCM 18283</strain>
    </source>
</reference>
<dbReference type="Gene3D" id="3.10.450.50">
    <property type="match status" value="1"/>
</dbReference>
<sequence>MESDNKATLTKANSYVTAGDNEGFLTYCTDDVVWEFVGDQVLKGKDAIREYMKDAYVEPPSFDVQNLIAEGDFVTSVGLISMKDEKGQLINYSYCDVWEFRDGQMAALKAFVIAI</sequence>
<protein>
    <recommendedName>
        <fullName evidence="1">SnoaL-like domain-containing protein</fullName>
    </recommendedName>
</protein>